<reference evidence="1 2" key="1">
    <citation type="submission" date="2018-12" db="EMBL/GenBank/DDBJ databases">
        <authorList>
            <person name="Yang E."/>
        </authorList>
    </citation>
    <scope>NUCLEOTIDE SEQUENCE [LARGE SCALE GENOMIC DNA]</scope>
    <source>
        <strain evidence="1 2">SOD</strain>
    </source>
</reference>
<protein>
    <submittedName>
        <fullName evidence="1">Uncharacterized protein</fullName>
    </submittedName>
</protein>
<evidence type="ECO:0000313" key="1">
    <source>
        <dbReference type="EMBL" id="RSZ55239.1"/>
    </source>
</evidence>
<dbReference type="Proteomes" id="UP000278085">
    <property type="component" value="Unassembled WGS sequence"/>
</dbReference>
<dbReference type="AlphaFoldDB" id="A0A430HCL6"/>
<dbReference type="RefSeq" id="WP_126077771.1">
    <property type="nucleotide sequence ID" value="NZ_CP051166.1"/>
</dbReference>
<evidence type="ECO:0000313" key="2">
    <source>
        <dbReference type="Proteomes" id="UP000278085"/>
    </source>
</evidence>
<dbReference type="EMBL" id="RXLQ01000030">
    <property type="protein sequence ID" value="RSZ55239.1"/>
    <property type="molecule type" value="Genomic_DNA"/>
</dbReference>
<proteinExistence type="predicted"/>
<sequence length="136" mass="15635">MLVEKKFKITALTNELAYYRWIQFSKTSKSLLGEQHLSFEETVDMDLAAIEEELYAEVPAERKRERVGCQPLPTEPCNQEQRRARYFQPPRCSTIRSAVTDLMTGFRQQSLSKCILNSSQVSSKLVAIQCTVRLTV</sequence>
<accession>A0A430HCL6</accession>
<dbReference type="OrthoDB" id="10007661at2"/>
<keyword evidence="2" id="KW-1185">Reference proteome</keyword>
<comment type="caution">
    <text evidence="1">The sequence shown here is derived from an EMBL/GenBank/DDBJ whole genome shotgun (WGS) entry which is preliminary data.</text>
</comment>
<name>A0A430HCL6_9BURK</name>
<gene>
    <name evidence="1" type="ORF">EJB06_30400</name>
</gene>
<organism evidence="1 2">
    <name type="scientific">Massilia atriviolacea</name>
    <dbReference type="NCBI Taxonomy" id="2495579"/>
    <lineage>
        <taxon>Bacteria</taxon>
        <taxon>Pseudomonadati</taxon>
        <taxon>Pseudomonadota</taxon>
        <taxon>Betaproteobacteria</taxon>
        <taxon>Burkholderiales</taxon>
        <taxon>Oxalobacteraceae</taxon>
        <taxon>Telluria group</taxon>
        <taxon>Massilia</taxon>
    </lineage>
</organism>